<comment type="caution">
    <text evidence="3">The sequence shown here is derived from an EMBL/GenBank/DDBJ whole genome shotgun (WGS) entry which is preliminary data.</text>
</comment>
<keyword evidence="4" id="KW-1185">Reference proteome</keyword>
<name>A0A5M3MDM9_CONPW</name>
<dbReference type="AlphaFoldDB" id="A0A5M3MDM9"/>
<dbReference type="Gene3D" id="3.20.20.100">
    <property type="entry name" value="NADP-dependent oxidoreductase domain"/>
    <property type="match status" value="1"/>
</dbReference>
<dbReference type="EMBL" id="JH711584">
    <property type="protein sequence ID" value="EIW77233.1"/>
    <property type="molecule type" value="Genomic_DNA"/>
</dbReference>
<dbReference type="GO" id="GO:0016491">
    <property type="term" value="F:oxidoreductase activity"/>
    <property type="evidence" value="ECO:0007669"/>
    <property type="project" value="UniProtKB-KW"/>
</dbReference>
<evidence type="ECO:0000259" key="2">
    <source>
        <dbReference type="Pfam" id="PF00248"/>
    </source>
</evidence>
<reference evidence="4" key="1">
    <citation type="journal article" date="2012" name="Science">
        <title>The Paleozoic origin of enzymatic lignin decomposition reconstructed from 31 fungal genomes.</title>
        <authorList>
            <person name="Floudas D."/>
            <person name="Binder M."/>
            <person name="Riley R."/>
            <person name="Barry K."/>
            <person name="Blanchette R.A."/>
            <person name="Henrissat B."/>
            <person name="Martinez A.T."/>
            <person name="Otillar R."/>
            <person name="Spatafora J.W."/>
            <person name="Yadav J.S."/>
            <person name="Aerts A."/>
            <person name="Benoit I."/>
            <person name="Boyd A."/>
            <person name="Carlson A."/>
            <person name="Copeland A."/>
            <person name="Coutinho P.M."/>
            <person name="de Vries R.P."/>
            <person name="Ferreira P."/>
            <person name="Findley K."/>
            <person name="Foster B."/>
            <person name="Gaskell J."/>
            <person name="Glotzer D."/>
            <person name="Gorecki P."/>
            <person name="Heitman J."/>
            <person name="Hesse C."/>
            <person name="Hori C."/>
            <person name="Igarashi K."/>
            <person name="Jurgens J.A."/>
            <person name="Kallen N."/>
            <person name="Kersten P."/>
            <person name="Kohler A."/>
            <person name="Kuees U."/>
            <person name="Kumar T.K.A."/>
            <person name="Kuo A."/>
            <person name="LaButti K."/>
            <person name="Larrondo L.F."/>
            <person name="Lindquist E."/>
            <person name="Ling A."/>
            <person name="Lombard V."/>
            <person name="Lucas S."/>
            <person name="Lundell T."/>
            <person name="Martin R."/>
            <person name="McLaughlin D.J."/>
            <person name="Morgenstern I."/>
            <person name="Morin E."/>
            <person name="Murat C."/>
            <person name="Nagy L.G."/>
            <person name="Nolan M."/>
            <person name="Ohm R.A."/>
            <person name="Patyshakuliyeva A."/>
            <person name="Rokas A."/>
            <person name="Ruiz-Duenas F.J."/>
            <person name="Sabat G."/>
            <person name="Salamov A."/>
            <person name="Samejima M."/>
            <person name="Schmutz J."/>
            <person name="Slot J.C."/>
            <person name="St John F."/>
            <person name="Stenlid J."/>
            <person name="Sun H."/>
            <person name="Sun S."/>
            <person name="Syed K."/>
            <person name="Tsang A."/>
            <person name="Wiebenga A."/>
            <person name="Young D."/>
            <person name="Pisabarro A."/>
            <person name="Eastwood D.C."/>
            <person name="Martin F."/>
            <person name="Cullen D."/>
            <person name="Grigoriev I.V."/>
            <person name="Hibbett D.S."/>
        </authorList>
    </citation>
    <scope>NUCLEOTIDE SEQUENCE [LARGE SCALE GENOMIC DNA]</scope>
    <source>
        <strain evidence="4">RWD-64-598 SS2</strain>
    </source>
</reference>
<dbReference type="KEGG" id="cput:CONPUDRAFT_84398"/>
<evidence type="ECO:0000256" key="1">
    <source>
        <dbReference type="ARBA" id="ARBA00023002"/>
    </source>
</evidence>
<dbReference type="InterPro" id="IPR036812">
    <property type="entry name" value="NAD(P)_OxRdtase_dom_sf"/>
</dbReference>
<dbReference type="Pfam" id="PF00248">
    <property type="entry name" value="Aldo_ket_red"/>
    <property type="match status" value="1"/>
</dbReference>
<protein>
    <submittedName>
        <fullName evidence="3">Aldo keto reductase</fullName>
    </submittedName>
</protein>
<dbReference type="RefSeq" id="XP_007772645.1">
    <property type="nucleotide sequence ID" value="XM_007774455.1"/>
</dbReference>
<feature type="domain" description="NADP-dependent oxidoreductase" evidence="2">
    <location>
        <begin position="11"/>
        <end position="339"/>
    </location>
</feature>
<dbReference type="OMA" id="ACESAWQ"/>
<dbReference type="PANTHER" id="PTHR43364:SF4">
    <property type="entry name" value="NAD(P)-LINKED OXIDOREDUCTASE SUPERFAMILY PROTEIN"/>
    <property type="match status" value="1"/>
</dbReference>
<dbReference type="CDD" id="cd19075">
    <property type="entry name" value="AKR_AKR7A1-5"/>
    <property type="match status" value="1"/>
</dbReference>
<evidence type="ECO:0000313" key="3">
    <source>
        <dbReference type="EMBL" id="EIW77233.1"/>
    </source>
</evidence>
<accession>A0A5M3MDM9</accession>
<dbReference type="GeneID" id="19210755"/>
<organism evidence="3 4">
    <name type="scientific">Coniophora puteana (strain RWD-64-598)</name>
    <name type="common">Brown rot fungus</name>
    <dbReference type="NCBI Taxonomy" id="741705"/>
    <lineage>
        <taxon>Eukaryota</taxon>
        <taxon>Fungi</taxon>
        <taxon>Dikarya</taxon>
        <taxon>Basidiomycota</taxon>
        <taxon>Agaricomycotina</taxon>
        <taxon>Agaricomycetes</taxon>
        <taxon>Agaricomycetidae</taxon>
        <taxon>Boletales</taxon>
        <taxon>Coniophorineae</taxon>
        <taxon>Coniophoraceae</taxon>
        <taxon>Coniophora</taxon>
    </lineage>
</organism>
<dbReference type="InterPro" id="IPR023210">
    <property type="entry name" value="NADP_OxRdtase_dom"/>
</dbReference>
<gene>
    <name evidence="3" type="ORF">CONPUDRAFT_84398</name>
</gene>
<dbReference type="OrthoDB" id="2310150at2759"/>
<dbReference type="InterPro" id="IPR050523">
    <property type="entry name" value="AKR_Detox_Biosynth"/>
</dbReference>
<dbReference type="SUPFAM" id="SSF51430">
    <property type="entry name" value="NAD(P)-linked oxidoreductase"/>
    <property type="match status" value="1"/>
</dbReference>
<proteinExistence type="predicted"/>
<evidence type="ECO:0000313" key="4">
    <source>
        <dbReference type="Proteomes" id="UP000053558"/>
    </source>
</evidence>
<sequence length="352" mass="38251">MSTPSRTRVPVIYGTGGFGKPGPRSNGARIHTVADAHTVLDVYFARGYTTLDTARLYGGGTSEEFLGEMDLPQGVTIDTKAFPGHAGAFSASGIRACLEASLRALAGKKIRTFYLHAPDRGTPVEETLKAIDELYKEGRFEEFGLSNHSVSQLANVIRVCNEHGRIKPAIYQDCYNAIERDVEDEIIPLLRAHSIRFYAYSPLAGGILTPRIHTLGAVKDACHGTSSNDDGGKGGSEKLAGTRWDISNSHQAPLLYQNYGWMIESGAVHKLAGELENLDPPIPLAQAAQRWLQHHSRLDPARGDAVVLGAATAPQLERNLDDCEMGPLPDDALQLVNDAWRKLKEFAPKVVS</sequence>
<keyword evidence="1" id="KW-0560">Oxidoreductase</keyword>
<dbReference type="Proteomes" id="UP000053558">
    <property type="component" value="Unassembled WGS sequence"/>
</dbReference>
<dbReference type="PANTHER" id="PTHR43364">
    <property type="entry name" value="NADH-SPECIFIC METHYLGLYOXAL REDUCTASE-RELATED"/>
    <property type="match status" value="1"/>
</dbReference>